<dbReference type="InterPro" id="IPR026694">
    <property type="entry name" value="CUSTOS"/>
</dbReference>
<dbReference type="Proteomes" id="UP000314294">
    <property type="component" value="Unassembled WGS sequence"/>
</dbReference>
<feature type="compositionally biased region" description="Basic residues" evidence="7">
    <location>
        <begin position="181"/>
        <end position="193"/>
    </location>
</feature>
<dbReference type="PANTHER" id="PTHR14482:SF0">
    <property type="entry name" value="PROTEIN CUSTOS"/>
    <property type="match status" value="1"/>
</dbReference>
<feature type="compositionally biased region" description="Basic and acidic residues" evidence="7">
    <location>
        <begin position="235"/>
        <end position="246"/>
    </location>
</feature>
<dbReference type="EMBL" id="SRLO01000160">
    <property type="protein sequence ID" value="TNN70665.1"/>
    <property type="molecule type" value="Genomic_DNA"/>
</dbReference>
<keyword evidence="5" id="KW-0879">Wnt signaling pathway</keyword>
<accession>A0A4Z2HZ94</accession>
<comment type="caution">
    <text evidence="8">The sequence shown here is derived from an EMBL/GenBank/DDBJ whole genome shotgun (WGS) entry which is preliminary data.</text>
</comment>
<keyword evidence="4" id="KW-0217">Developmental protein</keyword>
<feature type="region of interest" description="Disordered" evidence="7">
    <location>
        <begin position="107"/>
        <end position="140"/>
    </location>
</feature>
<feature type="compositionally biased region" description="Polar residues" evidence="7">
    <location>
        <begin position="194"/>
        <end position="216"/>
    </location>
</feature>
<comment type="subcellular location">
    <subcellularLocation>
        <location evidence="1">Nucleus envelope</location>
    </subcellularLocation>
</comment>
<keyword evidence="6" id="KW-0539">Nucleus</keyword>
<comment type="similarity">
    <text evidence="2">Belongs to the CUSTOS family.</text>
</comment>
<evidence type="ECO:0000256" key="6">
    <source>
        <dbReference type="ARBA" id="ARBA00023242"/>
    </source>
</evidence>
<dbReference type="GO" id="GO:0016055">
    <property type="term" value="P:Wnt signaling pathway"/>
    <property type="evidence" value="ECO:0007669"/>
    <property type="project" value="UniProtKB-KW"/>
</dbReference>
<dbReference type="PANTHER" id="PTHR14482">
    <property type="entry name" value="CHROMOSOME 12 ORF 43 HOMOLOG"/>
    <property type="match status" value="1"/>
</dbReference>
<keyword evidence="9" id="KW-1185">Reference proteome</keyword>
<proteinExistence type="inferred from homology"/>
<name>A0A4Z2HZ94_9TELE</name>
<evidence type="ECO:0000313" key="8">
    <source>
        <dbReference type="EMBL" id="TNN70665.1"/>
    </source>
</evidence>
<dbReference type="GO" id="GO:0030178">
    <property type="term" value="P:negative regulation of Wnt signaling pathway"/>
    <property type="evidence" value="ECO:0007669"/>
    <property type="project" value="TreeGrafter"/>
</dbReference>
<evidence type="ECO:0000256" key="2">
    <source>
        <dbReference type="ARBA" id="ARBA00008632"/>
    </source>
</evidence>
<evidence type="ECO:0000256" key="5">
    <source>
        <dbReference type="ARBA" id="ARBA00022687"/>
    </source>
</evidence>
<dbReference type="Pfam" id="PF23999">
    <property type="entry name" value="CUSTOS"/>
    <property type="match status" value="1"/>
</dbReference>
<organism evidence="8 9">
    <name type="scientific">Liparis tanakae</name>
    <name type="common">Tanaka's snailfish</name>
    <dbReference type="NCBI Taxonomy" id="230148"/>
    <lineage>
        <taxon>Eukaryota</taxon>
        <taxon>Metazoa</taxon>
        <taxon>Chordata</taxon>
        <taxon>Craniata</taxon>
        <taxon>Vertebrata</taxon>
        <taxon>Euteleostomi</taxon>
        <taxon>Actinopterygii</taxon>
        <taxon>Neopterygii</taxon>
        <taxon>Teleostei</taxon>
        <taxon>Neoteleostei</taxon>
        <taxon>Acanthomorphata</taxon>
        <taxon>Eupercaria</taxon>
        <taxon>Perciformes</taxon>
        <taxon>Cottioidei</taxon>
        <taxon>Cottales</taxon>
        <taxon>Liparidae</taxon>
        <taxon>Liparis</taxon>
    </lineage>
</organism>
<evidence type="ECO:0000256" key="1">
    <source>
        <dbReference type="ARBA" id="ARBA00004259"/>
    </source>
</evidence>
<evidence type="ECO:0000256" key="3">
    <source>
        <dbReference type="ARBA" id="ARBA00013465"/>
    </source>
</evidence>
<dbReference type="OrthoDB" id="10053459at2759"/>
<feature type="region of interest" description="Disordered" evidence="7">
    <location>
        <begin position="158"/>
        <end position="246"/>
    </location>
</feature>
<dbReference type="GO" id="GO:0060061">
    <property type="term" value="P:Spemann organizer formation"/>
    <property type="evidence" value="ECO:0007669"/>
    <property type="project" value="TreeGrafter"/>
</dbReference>
<evidence type="ECO:0000313" key="9">
    <source>
        <dbReference type="Proteomes" id="UP000314294"/>
    </source>
</evidence>
<feature type="compositionally biased region" description="Basic residues" evidence="7">
    <location>
        <begin position="224"/>
        <end position="234"/>
    </location>
</feature>
<reference evidence="8 9" key="1">
    <citation type="submission" date="2019-03" db="EMBL/GenBank/DDBJ databases">
        <title>First draft genome of Liparis tanakae, snailfish: a comprehensive survey of snailfish specific genes.</title>
        <authorList>
            <person name="Kim W."/>
            <person name="Song I."/>
            <person name="Jeong J.-H."/>
            <person name="Kim D."/>
            <person name="Kim S."/>
            <person name="Ryu S."/>
            <person name="Song J.Y."/>
            <person name="Lee S.K."/>
        </authorList>
    </citation>
    <scope>NUCLEOTIDE SEQUENCE [LARGE SCALE GENOMIC DNA]</scope>
    <source>
        <tissue evidence="8">Muscle</tissue>
    </source>
</reference>
<protein>
    <recommendedName>
        <fullName evidence="3">Protein CUSTOS</fullName>
    </recommendedName>
</protein>
<dbReference type="AlphaFoldDB" id="A0A4Z2HZ94"/>
<dbReference type="GO" id="GO:0005635">
    <property type="term" value="C:nuclear envelope"/>
    <property type="evidence" value="ECO:0007669"/>
    <property type="project" value="UniProtKB-SubCell"/>
</dbReference>
<evidence type="ECO:0000256" key="4">
    <source>
        <dbReference type="ARBA" id="ARBA00022473"/>
    </source>
</evidence>
<sequence length="246" mass="27142">MVVVSDDSSSSDEEALKRCQEAAWVTPSDPKKVAEEDIKVQPSKRLVVADHEHDCNELQVTQGFRTHVAKKLGHFLDSSITEMCTDTLSFVESATCDDEGFLLFSTSVPGQEADDSPAPVKRRPVPSSSDSDSDMETRLREAAVSVKDLLLESLPLATFSSTPSAELPSSEKNKGQESPVVKKKKKKKKKKQIKPNQEQGEQVDSAGSPQNAQINGEQDLAQVKGKRKRKRTKKQKELHTKEEALN</sequence>
<evidence type="ECO:0000256" key="7">
    <source>
        <dbReference type="SAM" id="MobiDB-lite"/>
    </source>
</evidence>
<gene>
    <name evidence="8" type="primary">CL043</name>
    <name evidence="8" type="ORF">EYF80_019102</name>
</gene>